<dbReference type="PANTHER" id="PTHR12302:SF3">
    <property type="entry name" value="SERINE_THREONINE-PROTEIN KINASE 31"/>
    <property type="match status" value="1"/>
</dbReference>
<dbReference type="InterPro" id="IPR035437">
    <property type="entry name" value="SNase_OB-fold_sf"/>
</dbReference>
<dbReference type="EMBL" id="FQXS01000004">
    <property type="protein sequence ID" value="SHH57272.1"/>
    <property type="molecule type" value="Genomic_DNA"/>
</dbReference>
<keyword evidence="1" id="KW-0540">Nuclease</keyword>
<dbReference type="Proteomes" id="UP000184139">
    <property type="component" value="Unassembled WGS sequence"/>
</dbReference>
<keyword evidence="4" id="KW-0812">Transmembrane</keyword>
<dbReference type="Pfam" id="PF00565">
    <property type="entry name" value="SNase"/>
    <property type="match status" value="1"/>
</dbReference>
<name>A0A1M5U2L9_9BACT</name>
<keyword evidence="7" id="KW-1185">Reference proteome</keyword>
<evidence type="ECO:0000256" key="1">
    <source>
        <dbReference type="ARBA" id="ARBA00022722"/>
    </source>
</evidence>
<protein>
    <submittedName>
        <fullName evidence="6">Endonuclease YncB, thermonuclease family</fullName>
    </submittedName>
</protein>
<dbReference type="PANTHER" id="PTHR12302">
    <property type="entry name" value="EBNA2 BINDING PROTEIN P100"/>
    <property type="match status" value="1"/>
</dbReference>
<feature type="transmembrane region" description="Helical" evidence="4">
    <location>
        <begin position="20"/>
        <end position="38"/>
    </location>
</feature>
<dbReference type="OrthoDB" id="9805504at2"/>
<organism evidence="6 7">
    <name type="scientific">Desulfofustis glycolicus DSM 9705</name>
    <dbReference type="NCBI Taxonomy" id="1121409"/>
    <lineage>
        <taxon>Bacteria</taxon>
        <taxon>Pseudomonadati</taxon>
        <taxon>Thermodesulfobacteriota</taxon>
        <taxon>Desulfobulbia</taxon>
        <taxon>Desulfobulbales</taxon>
        <taxon>Desulfocapsaceae</taxon>
        <taxon>Desulfofustis</taxon>
    </lineage>
</organism>
<evidence type="ECO:0000259" key="5">
    <source>
        <dbReference type="PROSITE" id="PS50830"/>
    </source>
</evidence>
<dbReference type="SMART" id="SM00318">
    <property type="entry name" value="SNc"/>
    <property type="match status" value="1"/>
</dbReference>
<dbReference type="PROSITE" id="PS50830">
    <property type="entry name" value="TNASE_3"/>
    <property type="match status" value="1"/>
</dbReference>
<dbReference type="AlphaFoldDB" id="A0A1M5U2L9"/>
<dbReference type="GO" id="GO:0004519">
    <property type="term" value="F:endonuclease activity"/>
    <property type="evidence" value="ECO:0007669"/>
    <property type="project" value="UniProtKB-KW"/>
</dbReference>
<accession>A0A1M5U2L9</accession>
<dbReference type="Gene3D" id="2.40.50.90">
    <property type="match status" value="1"/>
</dbReference>
<keyword evidence="4" id="KW-0472">Membrane</keyword>
<dbReference type="RefSeq" id="WP_084540452.1">
    <property type="nucleotide sequence ID" value="NZ_FQXS01000004.1"/>
</dbReference>
<dbReference type="SUPFAM" id="SSF50199">
    <property type="entry name" value="Staphylococcal nuclease"/>
    <property type="match status" value="1"/>
</dbReference>
<evidence type="ECO:0000313" key="6">
    <source>
        <dbReference type="EMBL" id="SHH57272.1"/>
    </source>
</evidence>
<feature type="domain" description="TNase-like" evidence="5">
    <location>
        <begin position="47"/>
        <end position="170"/>
    </location>
</feature>
<dbReference type="STRING" id="1121409.SAMN02745124_00970"/>
<dbReference type="GO" id="GO:0016787">
    <property type="term" value="F:hydrolase activity"/>
    <property type="evidence" value="ECO:0007669"/>
    <property type="project" value="UniProtKB-KW"/>
</dbReference>
<reference evidence="6 7" key="1">
    <citation type="submission" date="2016-11" db="EMBL/GenBank/DDBJ databases">
        <authorList>
            <person name="Jaros S."/>
            <person name="Januszkiewicz K."/>
            <person name="Wedrychowicz H."/>
        </authorList>
    </citation>
    <scope>NUCLEOTIDE SEQUENCE [LARGE SCALE GENOMIC DNA]</scope>
    <source>
        <strain evidence="6 7">DSM 9705</strain>
    </source>
</reference>
<gene>
    <name evidence="6" type="ORF">SAMN02745124_00970</name>
</gene>
<keyword evidence="3" id="KW-0378">Hydrolase</keyword>
<dbReference type="InterPro" id="IPR016071">
    <property type="entry name" value="Staphylococal_nuclease_OB-fold"/>
</dbReference>
<sequence length="187" mass="20936">MTQTNGIGMDTTGFHCRFGSVSFICALLMVSLTVLQPARAEKLEIGRKITVRAGSVIDGDSIMVKKDNQDIEVRLFGIDAPEFDQPGSKAARQHLAALVAGRALLMEVIDHDVYGRTVALISAGVGSVNEEQVRTGQAWVHPRYCRIPICDRWRAQQQQACSRKIGLWRQQRPVPPWRWKAQKATRR</sequence>
<keyword evidence="4" id="KW-1133">Transmembrane helix</keyword>
<evidence type="ECO:0000313" key="7">
    <source>
        <dbReference type="Proteomes" id="UP000184139"/>
    </source>
</evidence>
<evidence type="ECO:0000256" key="2">
    <source>
        <dbReference type="ARBA" id="ARBA00022759"/>
    </source>
</evidence>
<keyword evidence="2 6" id="KW-0255">Endonuclease</keyword>
<evidence type="ECO:0000256" key="4">
    <source>
        <dbReference type="SAM" id="Phobius"/>
    </source>
</evidence>
<evidence type="ECO:0000256" key="3">
    <source>
        <dbReference type="ARBA" id="ARBA00022801"/>
    </source>
</evidence>
<proteinExistence type="predicted"/>